<dbReference type="CDD" id="cd05344">
    <property type="entry name" value="BKR_like_SDR_like"/>
    <property type="match status" value="1"/>
</dbReference>
<dbReference type="FunFam" id="3.40.50.720:FF:000642">
    <property type="entry name" value="Short-chain dehydrogenase/reductase SDR"/>
    <property type="match status" value="1"/>
</dbReference>
<evidence type="ECO:0000313" key="2">
    <source>
        <dbReference type="EMBL" id="SEJ09371.1"/>
    </source>
</evidence>
<dbReference type="EMBL" id="FNYQ01000047">
    <property type="protein sequence ID" value="SEJ09371.1"/>
    <property type="molecule type" value="Genomic_DNA"/>
</dbReference>
<dbReference type="AlphaFoldDB" id="A0A1H6VXG6"/>
<comment type="similarity">
    <text evidence="1">Belongs to the short-chain dehydrogenases/reductases (SDR) family.</text>
</comment>
<sequence>MHEVALSSVHTHGGRIDRQELRQAGERLLQALADGSLLALDRRVFAFDALPNPLRALKGGSGHAVASCADHHNMSCKRKIAMDLGIAGRWALVCASSKGLGKGCAMALAREGVNLVVNARGSEALEATAAELRALNPAIKVRSVAGDIGRNEVRRAALDACPQVDILVNNAGGPPPGDFRDWTREDWLRAVEANMLTPIELIRATVDGMAARGFGRVVNITSAAVKAPIDILGLSNGARSGLTGFVAGLARQPNLAGRNVTLNNLLPGAFDTERLRQTLSTTAQASAQSPEAIGEQRRRGIPAGRFGSSDEFGAFCAFLCSVHAGYMTGQNLLLDGGHYPGTF</sequence>
<name>A0A1H6VXG6_9GAMM</name>
<dbReference type="Pfam" id="PF13561">
    <property type="entry name" value="adh_short_C2"/>
    <property type="match status" value="1"/>
</dbReference>
<dbReference type="SUPFAM" id="SSF51735">
    <property type="entry name" value="NAD(P)-binding Rossmann-fold domains"/>
    <property type="match status" value="1"/>
</dbReference>
<dbReference type="InterPro" id="IPR050259">
    <property type="entry name" value="SDR"/>
</dbReference>
<dbReference type="PANTHER" id="PTHR42879:SF6">
    <property type="entry name" value="NADPH-DEPENDENT REDUCTASE BACG"/>
    <property type="match status" value="1"/>
</dbReference>
<dbReference type="Proteomes" id="UP000199250">
    <property type="component" value="Unassembled WGS sequence"/>
</dbReference>
<dbReference type="PRINTS" id="PR00081">
    <property type="entry name" value="GDHRDH"/>
</dbReference>
<evidence type="ECO:0000313" key="3">
    <source>
        <dbReference type="Proteomes" id="UP000199250"/>
    </source>
</evidence>
<organism evidence="2 3">
    <name type="scientific">Azotobacter beijerinckii</name>
    <dbReference type="NCBI Taxonomy" id="170623"/>
    <lineage>
        <taxon>Bacteria</taxon>
        <taxon>Pseudomonadati</taxon>
        <taxon>Pseudomonadota</taxon>
        <taxon>Gammaproteobacteria</taxon>
        <taxon>Pseudomonadales</taxon>
        <taxon>Pseudomonadaceae</taxon>
        <taxon>Azotobacter</taxon>
    </lineage>
</organism>
<dbReference type="Gene3D" id="3.40.50.720">
    <property type="entry name" value="NAD(P)-binding Rossmann-like Domain"/>
    <property type="match status" value="1"/>
</dbReference>
<gene>
    <name evidence="2" type="ORF">SAMN04244572_02720</name>
</gene>
<dbReference type="PANTHER" id="PTHR42879">
    <property type="entry name" value="3-OXOACYL-(ACYL-CARRIER-PROTEIN) REDUCTASE"/>
    <property type="match status" value="1"/>
</dbReference>
<protein>
    <submittedName>
        <fullName evidence="2">3-oxoacyl-[acyl-carrier protein] reductase</fullName>
    </submittedName>
</protein>
<reference evidence="2 3" key="1">
    <citation type="submission" date="2016-10" db="EMBL/GenBank/DDBJ databases">
        <authorList>
            <person name="de Groot N.N."/>
        </authorList>
    </citation>
    <scope>NUCLEOTIDE SEQUENCE [LARGE SCALE GENOMIC DNA]</scope>
    <source>
        <strain evidence="2 3">DSM 373</strain>
    </source>
</reference>
<proteinExistence type="inferred from homology"/>
<dbReference type="InterPro" id="IPR036291">
    <property type="entry name" value="NAD(P)-bd_dom_sf"/>
</dbReference>
<dbReference type="InterPro" id="IPR002347">
    <property type="entry name" value="SDR_fam"/>
</dbReference>
<accession>A0A1H6VXG6</accession>
<evidence type="ECO:0000256" key="1">
    <source>
        <dbReference type="ARBA" id="ARBA00006484"/>
    </source>
</evidence>